<protein>
    <submittedName>
        <fullName evidence="1">Uncharacterized protein</fullName>
    </submittedName>
</protein>
<evidence type="ECO:0000313" key="1">
    <source>
        <dbReference type="EMBL" id="KAJ8124362.1"/>
    </source>
</evidence>
<accession>A0ACC2JAN2</accession>
<comment type="caution">
    <text evidence="1">The sequence shown here is derived from an EMBL/GenBank/DDBJ whole genome shotgun (WGS) entry which is preliminary data.</text>
</comment>
<keyword evidence="2" id="KW-1185">Reference proteome</keyword>
<organism evidence="1 2">
    <name type="scientific">Lasiodiplodia mahajangana</name>
    <dbReference type="NCBI Taxonomy" id="1108764"/>
    <lineage>
        <taxon>Eukaryota</taxon>
        <taxon>Fungi</taxon>
        <taxon>Dikarya</taxon>
        <taxon>Ascomycota</taxon>
        <taxon>Pezizomycotina</taxon>
        <taxon>Dothideomycetes</taxon>
        <taxon>Dothideomycetes incertae sedis</taxon>
        <taxon>Botryosphaeriales</taxon>
        <taxon>Botryosphaeriaceae</taxon>
        <taxon>Lasiodiplodia</taxon>
    </lineage>
</organism>
<evidence type="ECO:0000313" key="2">
    <source>
        <dbReference type="Proteomes" id="UP001153332"/>
    </source>
</evidence>
<name>A0ACC2JAN2_9PEZI</name>
<gene>
    <name evidence="1" type="ORF">O1611_g9278</name>
</gene>
<reference evidence="1" key="1">
    <citation type="submission" date="2022-12" db="EMBL/GenBank/DDBJ databases">
        <title>Genome Sequence of Lasiodiplodia mahajangana.</title>
        <authorList>
            <person name="Buettner E."/>
        </authorList>
    </citation>
    <scope>NUCLEOTIDE SEQUENCE</scope>
    <source>
        <strain evidence="1">VT137</strain>
    </source>
</reference>
<dbReference type="EMBL" id="JAPUUL010003088">
    <property type="protein sequence ID" value="KAJ8124362.1"/>
    <property type="molecule type" value="Genomic_DNA"/>
</dbReference>
<sequence length="202" mass="21528">MAIANDKKKIVVLGGSYAGVSTAHYLLKHAVPKLPDPNSYQVVLVSTSSQAMCRPAAPRALISDAMFPQDKLFVSIPKSFSQYASGSFVFEQGTATALDYENRTVSVFLAKTDDKNGSPELKIGYHALVIATGASTPSPLLGFTRDETVLKSNWAAFRKALPKAKHIVIAGGGASGVEVAGELGEHLNGRAGWLKSTRRRPI</sequence>
<proteinExistence type="predicted"/>
<dbReference type="Proteomes" id="UP001153332">
    <property type="component" value="Unassembled WGS sequence"/>
</dbReference>